<sequence>MVDESTDKANKKRLLKYCQYFKDTEIQSEFLTNFKIASATADSSTIYSAMVLHLTEKGIDISRLIGIGTDGASVMTGKHNGVIKKFQDQNSEILVFIVQPTVVHWLHLKLLNLSLLSSTTQEPSNKCSKSVVDNCVLKDTGDEVESDNDCDIDDAVNVDQDVLHSIELRYEHKKMTIEKVCKNLQARFGSDTDVLSNFQVLLPCNIKLANCQSGYDVDKIS</sequence>
<gene>
    <name evidence="1" type="ORF">MCOR_3178</name>
</gene>
<evidence type="ECO:0008006" key="3">
    <source>
        <dbReference type="Google" id="ProtNLM"/>
    </source>
</evidence>
<dbReference type="Proteomes" id="UP000507470">
    <property type="component" value="Unassembled WGS sequence"/>
</dbReference>
<dbReference type="EMBL" id="CACVKT020000573">
    <property type="protein sequence ID" value="CAC5360855.1"/>
    <property type="molecule type" value="Genomic_DNA"/>
</dbReference>
<keyword evidence="2" id="KW-1185">Reference proteome</keyword>
<dbReference type="OrthoDB" id="10000786at2759"/>
<dbReference type="PANTHER" id="PTHR46880:SF5">
    <property type="entry name" value="DUF4371 DOMAIN-CONTAINING PROTEIN"/>
    <property type="match status" value="1"/>
</dbReference>
<dbReference type="PANTHER" id="PTHR46880">
    <property type="entry name" value="RAS-ASSOCIATING DOMAIN-CONTAINING PROTEIN"/>
    <property type="match status" value="1"/>
</dbReference>
<accession>A0A6J8A1L9</accession>
<evidence type="ECO:0000313" key="2">
    <source>
        <dbReference type="Proteomes" id="UP000507470"/>
    </source>
</evidence>
<dbReference type="AlphaFoldDB" id="A0A6J8A1L9"/>
<reference evidence="1 2" key="1">
    <citation type="submission" date="2020-06" db="EMBL/GenBank/DDBJ databases">
        <authorList>
            <person name="Li R."/>
            <person name="Bekaert M."/>
        </authorList>
    </citation>
    <scope>NUCLEOTIDE SEQUENCE [LARGE SCALE GENOMIC DNA]</scope>
    <source>
        <strain evidence="2">wild</strain>
    </source>
</reference>
<protein>
    <recommendedName>
        <fullName evidence="3">DUF4371 domain-containing protein</fullName>
    </recommendedName>
</protein>
<proteinExistence type="predicted"/>
<evidence type="ECO:0000313" key="1">
    <source>
        <dbReference type="EMBL" id="CAC5360855.1"/>
    </source>
</evidence>
<organism evidence="1 2">
    <name type="scientific">Mytilus coruscus</name>
    <name type="common">Sea mussel</name>
    <dbReference type="NCBI Taxonomy" id="42192"/>
    <lineage>
        <taxon>Eukaryota</taxon>
        <taxon>Metazoa</taxon>
        <taxon>Spiralia</taxon>
        <taxon>Lophotrochozoa</taxon>
        <taxon>Mollusca</taxon>
        <taxon>Bivalvia</taxon>
        <taxon>Autobranchia</taxon>
        <taxon>Pteriomorphia</taxon>
        <taxon>Mytilida</taxon>
        <taxon>Mytiloidea</taxon>
        <taxon>Mytilidae</taxon>
        <taxon>Mytilinae</taxon>
        <taxon>Mytilus</taxon>
    </lineage>
</organism>
<name>A0A6J8A1L9_MYTCO</name>